<dbReference type="PROSITE" id="PS50977">
    <property type="entry name" value="HTH_TETR_2"/>
    <property type="match status" value="1"/>
</dbReference>
<name>A0A541BMH9_9NOCA</name>
<dbReference type="AlphaFoldDB" id="A0A541BMH9"/>
<evidence type="ECO:0000313" key="6">
    <source>
        <dbReference type="EMBL" id="TQF73464.1"/>
    </source>
</evidence>
<gene>
    <name evidence="6" type="ORF">FK531_08185</name>
</gene>
<dbReference type="Pfam" id="PF00440">
    <property type="entry name" value="TetR_N"/>
    <property type="match status" value="1"/>
</dbReference>
<feature type="DNA-binding region" description="H-T-H motif" evidence="4">
    <location>
        <begin position="43"/>
        <end position="62"/>
    </location>
</feature>
<evidence type="ECO:0000256" key="3">
    <source>
        <dbReference type="ARBA" id="ARBA00023163"/>
    </source>
</evidence>
<dbReference type="InterPro" id="IPR009057">
    <property type="entry name" value="Homeodomain-like_sf"/>
</dbReference>
<dbReference type="Pfam" id="PF16859">
    <property type="entry name" value="TetR_C_11"/>
    <property type="match status" value="1"/>
</dbReference>
<dbReference type="SUPFAM" id="SSF48498">
    <property type="entry name" value="Tetracyclin repressor-like, C-terminal domain"/>
    <property type="match status" value="1"/>
</dbReference>
<comment type="caution">
    <text evidence="6">The sequence shown here is derived from an EMBL/GenBank/DDBJ whole genome shotgun (WGS) entry which is preliminary data.</text>
</comment>
<organism evidence="6 7">
    <name type="scientific">Rhodococcus spelaei</name>
    <dbReference type="NCBI Taxonomy" id="2546320"/>
    <lineage>
        <taxon>Bacteria</taxon>
        <taxon>Bacillati</taxon>
        <taxon>Actinomycetota</taxon>
        <taxon>Actinomycetes</taxon>
        <taxon>Mycobacteriales</taxon>
        <taxon>Nocardiaceae</taxon>
        <taxon>Rhodococcus</taxon>
    </lineage>
</organism>
<accession>A0A541BMH9</accession>
<feature type="domain" description="HTH tetR-type" evidence="5">
    <location>
        <begin position="21"/>
        <end position="80"/>
    </location>
</feature>
<evidence type="ECO:0000256" key="2">
    <source>
        <dbReference type="ARBA" id="ARBA00023125"/>
    </source>
</evidence>
<protein>
    <submittedName>
        <fullName evidence="6">TetR/AcrR family transcriptional regulator</fullName>
    </submittedName>
</protein>
<keyword evidence="3" id="KW-0804">Transcription</keyword>
<evidence type="ECO:0000313" key="7">
    <source>
        <dbReference type="Proteomes" id="UP000316256"/>
    </source>
</evidence>
<dbReference type="Gene3D" id="1.10.10.60">
    <property type="entry name" value="Homeodomain-like"/>
    <property type="match status" value="1"/>
</dbReference>
<keyword evidence="2 4" id="KW-0238">DNA-binding</keyword>
<dbReference type="SUPFAM" id="SSF46689">
    <property type="entry name" value="Homeodomain-like"/>
    <property type="match status" value="1"/>
</dbReference>
<keyword evidence="1" id="KW-0805">Transcription regulation</keyword>
<proteinExistence type="predicted"/>
<dbReference type="Proteomes" id="UP000316256">
    <property type="component" value="Unassembled WGS sequence"/>
</dbReference>
<sequence length="205" mass="22460">MGDRPEASDKPERIRTGGRSEKVRIAVGEACLAFLAEGRLDFTTVEVAARAGVSRKTIYRWWPTHTDLLVEAVSMHVRQVATPDTGAWESDVRAFAEQIAEFAAGPVEVASTALMATHRYPEFNKLVLEQYRPVLEAWQQMAQRAIERGEVNSDHTPEAMVNALAAPLFLAPMTLGRKVSPDEIERIVGIVLAATRPAPGSGSRP</sequence>
<dbReference type="OrthoDB" id="9796019at2"/>
<keyword evidence="7" id="KW-1185">Reference proteome</keyword>
<dbReference type="InterPro" id="IPR050109">
    <property type="entry name" value="HTH-type_TetR-like_transc_reg"/>
</dbReference>
<dbReference type="InterPro" id="IPR001647">
    <property type="entry name" value="HTH_TetR"/>
</dbReference>
<dbReference type="PANTHER" id="PTHR30055">
    <property type="entry name" value="HTH-TYPE TRANSCRIPTIONAL REGULATOR RUTR"/>
    <property type="match status" value="1"/>
</dbReference>
<dbReference type="GO" id="GO:0000976">
    <property type="term" value="F:transcription cis-regulatory region binding"/>
    <property type="evidence" value="ECO:0007669"/>
    <property type="project" value="TreeGrafter"/>
</dbReference>
<dbReference type="EMBL" id="VIGH01000003">
    <property type="protein sequence ID" value="TQF73464.1"/>
    <property type="molecule type" value="Genomic_DNA"/>
</dbReference>
<reference evidence="6 7" key="1">
    <citation type="submission" date="2019-06" db="EMBL/GenBank/DDBJ databases">
        <title>Rhodococcus spaelei sp. nov., isolated from a cave.</title>
        <authorList>
            <person name="Lee S.D."/>
        </authorList>
    </citation>
    <scope>NUCLEOTIDE SEQUENCE [LARGE SCALE GENOMIC DNA]</scope>
    <source>
        <strain evidence="6 7">C9-5</strain>
    </source>
</reference>
<dbReference type="GO" id="GO:0003700">
    <property type="term" value="F:DNA-binding transcription factor activity"/>
    <property type="evidence" value="ECO:0007669"/>
    <property type="project" value="TreeGrafter"/>
</dbReference>
<evidence type="ECO:0000256" key="1">
    <source>
        <dbReference type="ARBA" id="ARBA00023015"/>
    </source>
</evidence>
<dbReference type="PANTHER" id="PTHR30055:SF148">
    <property type="entry name" value="TETR-FAMILY TRANSCRIPTIONAL REGULATOR"/>
    <property type="match status" value="1"/>
</dbReference>
<evidence type="ECO:0000256" key="4">
    <source>
        <dbReference type="PROSITE-ProRule" id="PRU00335"/>
    </source>
</evidence>
<dbReference type="Gene3D" id="1.10.357.10">
    <property type="entry name" value="Tetracycline Repressor, domain 2"/>
    <property type="match status" value="1"/>
</dbReference>
<dbReference type="InterPro" id="IPR011075">
    <property type="entry name" value="TetR_C"/>
</dbReference>
<evidence type="ECO:0000259" key="5">
    <source>
        <dbReference type="PROSITE" id="PS50977"/>
    </source>
</evidence>
<dbReference type="InterPro" id="IPR036271">
    <property type="entry name" value="Tet_transcr_reg_TetR-rel_C_sf"/>
</dbReference>